<evidence type="ECO:0000313" key="2">
    <source>
        <dbReference type="Proteomes" id="UP000275846"/>
    </source>
</evidence>
<name>A0A183SJJ6_SCHSO</name>
<reference evidence="3" key="1">
    <citation type="submission" date="2016-06" db="UniProtKB">
        <authorList>
            <consortium name="WormBaseParasite"/>
        </authorList>
    </citation>
    <scope>IDENTIFICATION</scope>
</reference>
<keyword evidence="2" id="KW-1185">Reference proteome</keyword>
<gene>
    <name evidence="1" type="ORF">SSLN_LOCUS4394</name>
</gene>
<organism evidence="3">
    <name type="scientific">Schistocephalus solidus</name>
    <name type="common">Tapeworm</name>
    <dbReference type="NCBI Taxonomy" id="70667"/>
    <lineage>
        <taxon>Eukaryota</taxon>
        <taxon>Metazoa</taxon>
        <taxon>Spiralia</taxon>
        <taxon>Lophotrochozoa</taxon>
        <taxon>Platyhelminthes</taxon>
        <taxon>Cestoda</taxon>
        <taxon>Eucestoda</taxon>
        <taxon>Diphyllobothriidea</taxon>
        <taxon>Diphyllobothriidae</taxon>
        <taxon>Schistocephalus</taxon>
    </lineage>
</organism>
<dbReference type="AlphaFoldDB" id="A0A183SJJ6"/>
<sequence length="105" mass="12121">MLFDVCVGDDTWVHHHNQIRRRYCSKATEPESLSSLPLDILLETFAILTEHPVSITNAAPTSDVTPSVSVAGSAPPERKLLRRRRTNRMRQTKRLIQVKPRQKWY</sequence>
<reference evidence="1 2" key="2">
    <citation type="submission" date="2018-11" db="EMBL/GenBank/DDBJ databases">
        <authorList>
            <consortium name="Pathogen Informatics"/>
        </authorList>
    </citation>
    <scope>NUCLEOTIDE SEQUENCE [LARGE SCALE GENOMIC DNA]</scope>
    <source>
        <strain evidence="1 2">NST_G2</strain>
    </source>
</reference>
<dbReference type="EMBL" id="UYSU01032851">
    <property type="protein sequence ID" value="VDL90779.1"/>
    <property type="molecule type" value="Genomic_DNA"/>
</dbReference>
<evidence type="ECO:0000313" key="3">
    <source>
        <dbReference type="WBParaSite" id="SSLN_0000454101-mRNA-1"/>
    </source>
</evidence>
<dbReference type="OrthoDB" id="6246848at2759"/>
<evidence type="ECO:0000313" key="1">
    <source>
        <dbReference type="EMBL" id="VDL90779.1"/>
    </source>
</evidence>
<dbReference type="Proteomes" id="UP000275846">
    <property type="component" value="Unassembled WGS sequence"/>
</dbReference>
<accession>A0A183SJJ6</accession>
<protein>
    <submittedName>
        <fullName evidence="1 3">Uncharacterized protein</fullName>
    </submittedName>
</protein>
<proteinExistence type="predicted"/>
<dbReference type="WBParaSite" id="SSLN_0000454101-mRNA-1">
    <property type="protein sequence ID" value="SSLN_0000454101-mRNA-1"/>
    <property type="gene ID" value="SSLN_0000454101"/>
</dbReference>